<gene>
    <name evidence="1" type="ORF">LCGC14_0547920</name>
</gene>
<protein>
    <submittedName>
        <fullName evidence="1">Uncharacterized protein</fullName>
    </submittedName>
</protein>
<organism evidence="1">
    <name type="scientific">marine sediment metagenome</name>
    <dbReference type="NCBI Taxonomy" id="412755"/>
    <lineage>
        <taxon>unclassified sequences</taxon>
        <taxon>metagenomes</taxon>
        <taxon>ecological metagenomes</taxon>
    </lineage>
</organism>
<comment type="caution">
    <text evidence="1">The sequence shown here is derived from an EMBL/GenBank/DDBJ whole genome shotgun (WGS) entry which is preliminary data.</text>
</comment>
<reference evidence="1" key="1">
    <citation type="journal article" date="2015" name="Nature">
        <title>Complex archaea that bridge the gap between prokaryotes and eukaryotes.</title>
        <authorList>
            <person name="Spang A."/>
            <person name="Saw J.H."/>
            <person name="Jorgensen S.L."/>
            <person name="Zaremba-Niedzwiedzka K."/>
            <person name="Martijn J."/>
            <person name="Lind A.E."/>
            <person name="van Eijk R."/>
            <person name="Schleper C."/>
            <person name="Guy L."/>
            <person name="Ettema T.J."/>
        </authorList>
    </citation>
    <scope>NUCLEOTIDE SEQUENCE</scope>
</reference>
<dbReference type="EMBL" id="LAZR01000746">
    <property type="protein sequence ID" value="KKN58885.1"/>
    <property type="molecule type" value="Genomic_DNA"/>
</dbReference>
<sequence length="53" mass="6197">MSDFDDAQKEIEGLADKYPDILFVICEKKIAEENPLLDTLYRFLATLKEDQYP</sequence>
<accession>A0A0F9RQZ4</accession>
<evidence type="ECO:0000313" key="1">
    <source>
        <dbReference type="EMBL" id="KKN58885.1"/>
    </source>
</evidence>
<name>A0A0F9RQZ4_9ZZZZ</name>
<proteinExistence type="predicted"/>
<dbReference type="AlphaFoldDB" id="A0A0F9RQZ4"/>